<dbReference type="AlphaFoldDB" id="A0A1Z8AZ18"/>
<dbReference type="Pfam" id="PF00571">
    <property type="entry name" value="CBS"/>
    <property type="match status" value="1"/>
</dbReference>
<reference evidence="3" key="1">
    <citation type="journal article" date="2017" name="Proc. Natl. Acad. Sci. U.S.A.">
        <title>Simulation of Deepwater Horizon oil plume reveals substrate specialization within a complex community of hydrocarbon-degraders.</title>
        <authorList>
            <person name="Hu P."/>
            <person name="Dubinsky E.A."/>
            <person name="Probst A.J."/>
            <person name="Wang J."/>
            <person name="Sieber C.M.K."/>
            <person name="Tom L.M."/>
            <person name="Gardinali P."/>
            <person name="Banfield J.F."/>
            <person name="Atlas R.M."/>
            <person name="Andersen G.L."/>
        </authorList>
    </citation>
    <scope>NUCLEOTIDE SEQUENCE [LARGE SCALE GENOMIC DNA]</scope>
</reference>
<dbReference type="EMBL" id="MAAX01000106">
    <property type="protein sequence ID" value="OUS15589.1"/>
    <property type="molecule type" value="Genomic_DNA"/>
</dbReference>
<name>A0A1Z8AZ18_9FLAO</name>
<sequence length="218" mass="25199">MNIHQFIINDVEPLIISSQISRAQEIFSQLTYSHLPILENDAYVGCLSENDAHCFEADQILETVKYSYNRFFVKENTHWLDVLEAFAQHQSNIMPVLGQDNKYLGYYELKDIMELFNDAPFMYESGAVVVVQKGNTDYSFSEVAQIVESNDSKLFGCFISAHKDHLTEITLKLSPQNLNGVLQTFRRYSYEIISAAEEDSYLDTLKERSDYLNKYLNI</sequence>
<comment type="caution">
    <text evidence="2">The sequence shown here is derived from an EMBL/GenBank/DDBJ whole genome shotgun (WGS) entry which is preliminary data.</text>
</comment>
<accession>A0A1Z8AZ18</accession>
<dbReference type="SUPFAM" id="SSF54631">
    <property type="entry name" value="CBS-domain pair"/>
    <property type="match status" value="1"/>
</dbReference>
<protein>
    <submittedName>
        <fullName evidence="2">Acetoin utilization protein acuB</fullName>
    </submittedName>
</protein>
<dbReference type="InterPro" id="IPR046342">
    <property type="entry name" value="CBS_dom_sf"/>
</dbReference>
<dbReference type="Gene3D" id="3.10.580.10">
    <property type="entry name" value="CBS-domain"/>
    <property type="match status" value="1"/>
</dbReference>
<dbReference type="Proteomes" id="UP000196102">
    <property type="component" value="Unassembled WGS sequence"/>
</dbReference>
<gene>
    <name evidence="2" type="ORF">A9Q93_06535</name>
</gene>
<evidence type="ECO:0000313" key="2">
    <source>
        <dbReference type="EMBL" id="OUS15589.1"/>
    </source>
</evidence>
<feature type="domain" description="CBS" evidence="1">
    <location>
        <begin position="71"/>
        <end position="116"/>
    </location>
</feature>
<proteinExistence type="predicted"/>
<evidence type="ECO:0000259" key="1">
    <source>
        <dbReference type="Pfam" id="PF00571"/>
    </source>
</evidence>
<organism evidence="2 3">
    <name type="scientific">Nonlabens dokdonensis</name>
    <dbReference type="NCBI Taxonomy" id="328515"/>
    <lineage>
        <taxon>Bacteria</taxon>
        <taxon>Pseudomonadati</taxon>
        <taxon>Bacteroidota</taxon>
        <taxon>Flavobacteriia</taxon>
        <taxon>Flavobacteriales</taxon>
        <taxon>Flavobacteriaceae</taxon>
        <taxon>Nonlabens</taxon>
    </lineage>
</organism>
<dbReference type="RefSeq" id="WP_303686599.1">
    <property type="nucleotide sequence ID" value="NZ_CAJXYO010000017.1"/>
</dbReference>
<dbReference type="InterPro" id="IPR000644">
    <property type="entry name" value="CBS_dom"/>
</dbReference>
<evidence type="ECO:0000313" key="3">
    <source>
        <dbReference type="Proteomes" id="UP000196102"/>
    </source>
</evidence>